<keyword evidence="4" id="KW-0812">Transmembrane</keyword>
<dbReference type="PANTHER" id="PTHR45727">
    <property type="entry name" value="NPC INTRACELLULAR CHOLESTEROL TRANSPORTER 1"/>
    <property type="match status" value="1"/>
</dbReference>
<dbReference type="Pfam" id="PF22314">
    <property type="entry name" value="NPC1_MLD"/>
    <property type="match status" value="2"/>
</dbReference>
<keyword evidence="8" id="KW-0472">Membrane</keyword>
<name>A0A7R8ZLL2_9CRUS</name>
<evidence type="ECO:0000256" key="2">
    <source>
        <dbReference type="ARBA" id="ARBA00005585"/>
    </source>
</evidence>
<evidence type="ECO:0000256" key="9">
    <source>
        <dbReference type="ARBA" id="ARBA00023157"/>
    </source>
</evidence>
<keyword evidence="9" id="KW-1015">Disulfide bond</keyword>
<feature type="non-terminal residue" evidence="12">
    <location>
        <position position="1"/>
    </location>
</feature>
<keyword evidence="7" id="KW-0445">Lipid transport</keyword>
<dbReference type="Pfam" id="PF12349">
    <property type="entry name" value="Sterol-sensing"/>
    <property type="match status" value="1"/>
</dbReference>
<keyword evidence="3" id="KW-0813">Transport</keyword>
<comment type="subcellular location">
    <subcellularLocation>
        <location evidence="1">Membrane</location>
        <topology evidence="1">Multi-pass membrane protein</topology>
    </subcellularLocation>
</comment>
<organism evidence="12">
    <name type="scientific">Cyprideis torosa</name>
    <dbReference type="NCBI Taxonomy" id="163714"/>
    <lineage>
        <taxon>Eukaryota</taxon>
        <taxon>Metazoa</taxon>
        <taxon>Ecdysozoa</taxon>
        <taxon>Arthropoda</taxon>
        <taxon>Crustacea</taxon>
        <taxon>Oligostraca</taxon>
        <taxon>Ostracoda</taxon>
        <taxon>Podocopa</taxon>
        <taxon>Podocopida</taxon>
        <taxon>Cytherocopina</taxon>
        <taxon>Cytheroidea</taxon>
        <taxon>Cytherideidae</taxon>
        <taxon>Cyprideis</taxon>
    </lineage>
</organism>
<proteinExistence type="inferred from homology"/>
<dbReference type="GO" id="GO:0015918">
    <property type="term" value="P:sterol transport"/>
    <property type="evidence" value="ECO:0007669"/>
    <property type="project" value="TreeGrafter"/>
</dbReference>
<evidence type="ECO:0000256" key="8">
    <source>
        <dbReference type="ARBA" id="ARBA00023136"/>
    </source>
</evidence>
<dbReference type="InterPro" id="IPR000731">
    <property type="entry name" value="SSD"/>
</dbReference>
<dbReference type="EMBL" id="OB661556">
    <property type="protein sequence ID" value="CAD7228482.1"/>
    <property type="molecule type" value="Genomic_DNA"/>
</dbReference>
<protein>
    <submittedName>
        <fullName evidence="12">Uncharacterized protein</fullName>
    </submittedName>
</protein>
<dbReference type="OrthoDB" id="6510177at2759"/>
<dbReference type="GO" id="GO:0032934">
    <property type="term" value="F:sterol binding"/>
    <property type="evidence" value="ECO:0007669"/>
    <property type="project" value="TreeGrafter"/>
</dbReference>
<evidence type="ECO:0000256" key="3">
    <source>
        <dbReference type="ARBA" id="ARBA00022448"/>
    </source>
</evidence>
<dbReference type="InterPro" id="IPR053956">
    <property type="entry name" value="NPC1_MLD"/>
</dbReference>
<comment type="catalytic activity">
    <reaction evidence="11">
        <text>cholesterol(in) = cholesterol(out)</text>
        <dbReference type="Rhea" id="RHEA:39747"/>
        <dbReference type="ChEBI" id="CHEBI:16113"/>
    </reaction>
</comment>
<dbReference type="PANTHER" id="PTHR45727:SF2">
    <property type="entry name" value="NPC INTRACELLULAR CHOLESTEROL TRANSPORTER 1"/>
    <property type="match status" value="1"/>
</dbReference>
<gene>
    <name evidence="12" type="ORF">CTOB1V02_LOCUS6365</name>
</gene>
<evidence type="ECO:0000256" key="4">
    <source>
        <dbReference type="ARBA" id="ARBA00022692"/>
    </source>
</evidence>
<evidence type="ECO:0000256" key="11">
    <source>
        <dbReference type="ARBA" id="ARBA00034049"/>
    </source>
</evidence>
<sequence length="835" mass="92889">MHPDRQFCESPLDRKVEVGECFLDRRPSQMSSSRTEMASGVKSPRFTDFGKMTPGCNQRGKCGERRTSTKPDFPVPCFFETPAFSVEDETYAKIEESCGDVLDEFIVGEREFCCDDTKADLLVDQLTAAALLFGRCKACYRNFRIMACHQVCSSRQIHFIKITNTTLSETPDPEFGDQMVVNAHTFLTEDMAVGVVESCLNVPFLFGDAIMAICSGNGAETCDYLCYFWNFGDIDAGNVPFNFDYKNVTTEYTCTCTECPAACGEGDRPIYPEEEEEEEIDILGGVLPSDVISVSVVAAVSVGFLVFAFACRSVSLDRDPSFKHDREPSFFEGAGDRLDHSLKHFFRKWGLAIVNWPRTTLLTSFFVIGGMSFGIYFLDITTNPVELWASETSRARMEKDFYDEAFNPFYRNQMVIFYGGDDYENFTYQNPNSVLYDFGPAFNLTFLDKVLEVQNILTNEVHGTLEDGTPVYLRDVCFKPLDGSEKYDGCTLMSILNFFQNSYENLHRNVNGFTYLDHLVKCLQDNLNIFGSPLELECLGSYGGYIEPAVALGGYNENMSERGLNYAFYSERSIEDELDAQSEGEILTIGISYIIMFAYIAIALGTSSSWSRLMIDSKITLGLSGVGIVLVSVSASVGLFGYVGRGRSVWSSLPAVQTFALYASVALIVNFLLQMTAFVALLALDTRRQENGGAAANKKEYFNANTLVLTFVVNNYLEEEKLKPALAWEKAFLDFLQSKNMSERGLNYAFYSERSIEDELDAQSEGEILTIGISYIIMFAYIAIALGTSSSWSRLMIDSKITLGLSGVGIVLVSVSASVGLFGYVGTPATLIIIE</sequence>
<dbReference type="AlphaFoldDB" id="A0A7R8ZLL2"/>
<comment type="similarity">
    <text evidence="2">Belongs to the patched family.</text>
</comment>
<dbReference type="PROSITE" id="PS50156">
    <property type="entry name" value="SSD"/>
    <property type="match status" value="2"/>
</dbReference>
<reference evidence="12" key="1">
    <citation type="submission" date="2020-11" db="EMBL/GenBank/DDBJ databases">
        <authorList>
            <person name="Tran Van P."/>
        </authorList>
    </citation>
    <scope>NUCLEOTIDE SEQUENCE</scope>
</reference>
<evidence type="ECO:0000256" key="7">
    <source>
        <dbReference type="ARBA" id="ARBA00023055"/>
    </source>
</evidence>
<dbReference type="InterPro" id="IPR032190">
    <property type="entry name" value="NPC1_N"/>
</dbReference>
<evidence type="ECO:0000256" key="1">
    <source>
        <dbReference type="ARBA" id="ARBA00004141"/>
    </source>
</evidence>
<keyword evidence="6" id="KW-1133">Transmembrane helix</keyword>
<dbReference type="GO" id="GO:0016020">
    <property type="term" value="C:membrane"/>
    <property type="evidence" value="ECO:0007669"/>
    <property type="project" value="UniProtKB-SubCell"/>
</dbReference>
<dbReference type="InterPro" id="IPR053958">
    <property type="entry name" value="HMGCR/SNAP/NPC1-like_SSD"/>
</dbReference>
<keyword evidence="5" id="KW-0732">Signal</keyword>
<evidence type="ECO:0000256" key="5">
    <source>
        <dbReference type="ARBA" id="ARBA00022729"/>
    </source>
</evidence>
<accession>A0A7R8ZLL2</accession>
<dbReference type="Pfam" id="PF16414">
    <property type="entry name" value="NPC1_N"/>
    <property type="match status" value="1"/>
</dbReference>
<keyword evidence="10" id="KW-0325">Glycoprotein</keyword>
<evidence type="ECO:0000256" key="10">
    <source>
        <dbReference type="ARBA" id="ARBA00023180"/>
    </source>
</evidence>
<evidence type="ECO:0000256" key="6">
    <source>
        <dbReference type="ARBA" id="ARBA00022989"/>
    </source>
</evidence>
<evidence type="ECO:0000313" key="12">
    <source>
        <dbReference type="EMBL" id="CAD7228482.1"/>
    </source>
</evidence>